<evidence type="ECO:0000313" key="4">
    <source>
        <dbReference type="EMBL" id="RCH79167.1"/>
    </source>
</evidence>
<dbReference type="InterPro" id="IPR004148">
    <property type="entry name" value="BAR_dom"/>
</dbReference>
<dbReference type="PANTHER" id="PTHR23180:SF160">
    <property type="entry name" value="ADP-RIBOSYLATION FACTOR GTPASE-ACTIVATING PROTEIN EFFECTOR PROTEIN 1"/>
    <property type="match status" value="1"/>
</dbReference>
<accession>A0A367INA5</accession>
<evidence type="ECO:0000256" key="1">
    <source>
        <dbReference type="ARBA" id="ARBA00022723"/>
    </source>
</evidence>
<gene>
    <name evidence="4" type="ORF">CU097_002464</name>
</gene>
<feature type="non-terminal residue" evidence="4">
    <location>
        <position position="199"/>
    </location>
</feature>
<proteinExistence type="predicted"/>
<dbReference type="OrthoDB" id="10070851at2759"/>
<evidence type="ECO:0000259" key="3">
    <source>
        <dbReference type="Pfam" id="PF16746"/>
    </source>
</evidence>
<comment type="caution">
    <text evidence="4">The sequence shown here is derived from an EMBL/GenBank/DDBJ whole genome shotgun (WGS) entry which is preliminary data.</text>
</comment>
<dbReference type="Pfam" id="PF16746">
    <property type="entry name" value="BAR_3"/>
    <property type="match status" value="1"/>
</dbReference>
<dbReference type="STRING" id="86630.A0A367INA5"/>
<dbReference type="AlphaFoldDB" id="A0A367INA5"/>
<keyword evidence="5" id="KW-1185">Reference proteome</keyword>
<dbReference type="GO" id="GO:0005096">
    <property type="term" value="F:GTPase activator activity"/>
    <property type="evidence" value="ECO:0007669"/>
    <property type="project" value="InterPro"/>
</dbReference>
<feature type="domain" description="BAR" evidence="3">
    <location>
        <begin position="5"/>
        <end position="150"/>
    </location>
</feature>
<keyword evidence="1" id="KW-0479">Metal-binding</keyword>
<name>A0A367INA5_RHIAZ</name>
<dbReference type="SUPFAM" id="SSF103657">
    <property type="entry name" value="BAR/IMD domain-like"/>
    <property type="match status" value="1"/>
</dbReference>
<dbReference type="InterPro" id="IPR027267">
    <property type="entry name" value="AH/BAR_dom_sf"/>
</dbReference>
<keyword evidence="2" id="KW-0862">Zinc</keyword>
<dbReference type="EMBL" id="PJQL01004665">
    <property type="protein sequence ID" value="RCH79167.1"/>
    <property type="molecule type" value="Genomic_DNA"/>
</dbReference>
<dbReference type="InterPro" id="IPR045258">
    <property type="entry name" value="ACAP1/2/3-like"/>
</dbReference>
<sequence>MIDPNFTGAVIKNFSDALQTSLAFKTKLVSDLEDNFIQPLQSFVKVQLKEFKDFKKQYEKCLERYESQLYKYVSQSKTKEASALREEAFRLYEARKAYVRMSGQHVVRLLHFRSLLEHFLVEKFTLATLYHLKDFEGGSDSWSRIESNLSSWKQWLLDDKDTCNYQLHHLQHNRNVLESDYLNIIRPPRDLDKYTSASH</sequence>
<dbReference type="GO" id="GO:0005737">
    <property type="term" value="C:cytoplasm"/>
    <property type="evidence" value="ECO:0007669"/>
    <property type="project" value="InterPro"/>
</dbReference>
<evidence type="ECO:0000313" key="5">
    <source>
        <dbReference type="Proteomes" id="UP000252139"/>
    </source>
</evidence>
<dbReference type="Proteomes" id="UP000252139">
    <property type="component" value="Unassembled WGS sequence"/>
</dbReference>
<dbReference type="Gene3D" id="1.20.1270.60">
    <property type="entry name" value="Arfaptin homology (AH) domain/BAR domain"/>
    <property type="match status" value="1"/>
</dbReference>
<protein>
    <recommendedName>
        <fullName evidence="3">BAR domain-containing protein</fullName>
    </recommendedName>
</protein>
<evidence type="ECO:0000256" key="2">
    <source>
        <dbReference type="ARBA" id="ARBA00022833"/>
    </source>
</evidence>
<dbReference type="GO" id="GO:0046872">
    <property type="term" value="F:metal ion binding"/>
    <property type="evidence" value="ECO:0007669"/>
    <property type="project" value="UniProtKB-KW"/>
</dbReference>
<organism evidence="4 5">
    <name type="scientific">Rhizopus azygosporus</name>
    <name type="common">Rhizopus microsporus var. azygosporus</name>
    <dbReference type="NCBI Taxonomy" id="86630"/>
    <lineage>
        <taxon>Eukaryota</taxon>
        <taxon>Fungi</taxon>
        <taxon>Fungi incertae sedis</taxon>
        <taxon>Mucoromycota</taxon>
        <taxon>Mucoromycotina</taxon>
        <taxon>Mucoromycetes</taxon>
        <taxon>Mucorales</taxon>
        <taxon>Mucorineae</taxon>
        <taxon>Rhizopodaceae</taxon>
        <taxon>Rhizopus</taxon>
    </lineage>
</organism>
<reference evidence="4 5" key="1">
    <citation type="journal article" date="2018" name="G3 (Bethesda)">
        <title>Phylogenetic and Phylogenomic Definition of Rhizopus Species.</title>
        <authorList>
            <person name="Gryganskyi A.P."/>
            <person name="Golan J."/>
            <person name="Dolatabadi S."/>
            <person name="Mondo S."/>
            <person name="Robb S."/>
            <person name="Idnurm A."/>
            <person name="Muszewska A."/>
            <person name="Steczkiewicz K."/>
            <person name="Masonjones S."/>
            <person name="Liao H.L."/>
            <person name="Gajdeczka M.T."/>
            <person name="Anike F."/>
            <person name="Vuek A."/>
            <person name="Anishchenko I.M."/>
            <person name="Voigt K."/>
            <person name="de Hoog G.S."/>
            <person name="Smith M.E."/>
            <person name="Heitman J."/>
            <person name="Vilgalys R."/>
            <person name="Stajich J.E."/>
        </authorList>
    </citation>
    <scope>NUCLEOTIDE SEQUENCE [LARGE SCALE GENOMIC DNA]</scope>
    <source>
        <strain evidence="4 5">CBS 357.93</strain>
    </source>
</reference>
<dbReference type="PANTHER" id="PTHR23180">
    <property type="entry name" value="CENTAURIN/ARF"/>
    <property type="match status" value="1"/>
</dbReference>